<comment type="caution">
    <text evidence="8">The sequence shown here is derived from an EMBL/GenBank/DDBJ whole genome shotgun (WGS) entry which is preliminary data.</text>
</comment>
<dbReference type="EMBL" id="NBYO01000001">
    <property type="protein sequence ID" value="OXT02501.1"/>
    <property type="molecule type" value="Genomic_DNA"/>
</dbReference>
<keyword evidence="9" id="KW-1185">Reference proteome</keyword>
<evidence type="ECO:0000256" key="2">
    <source>
        <dbReference type="ARBA" id="ARBA00008835"/>
    </source>
</evidence>
<dbReference type="Proteomes" id="UP000215405">
    <property type="component" value="Unassembled WGS sequence"/>
</dbReference>
<dbReference type="Gene3D" id="3.40.50.12790">
    <property type="entry name" value="FHIPEP family, domain 4"/>
    <property type="match status" value="1"/>
</dbReference>
<evidence type="ECO:0000313" key="8">
    <source>
        <dbReference type="EMBL" id="OXT02501.1"/>
    </source>
</evidence>
<evidence type="ECO:0000313" key="9">
    <source>
        <dbReference type="Proteomes" id="UP000215405"/>
    </source>
</evidence>
<sequence length="762" mass="82465">MSGLLAGGQATLIGIGRRAKHPFGERSGRKLGQGGVAIHGNRYGRTGGSPVRRKLAGLVCRDQRAEFPLSLVSSPAKNGAARRSDIGLAVGVAMILVILFLPIPSFMIDMGLALSLSLSILILLVALWIDRPLDFSAFPTVLLIATMLRLSLNIATTRVILSEGHEGENAAGHVIGGFAKFVMSGDFLIGVVVFLILVVVNFIVITKGATRIAEVGARFTLDAIPGKQMSIDADLGAGIITEKEAQVRRRELEEESAFFGSMDGASKFVRGDAVAGLIITAVNVFGGIAIGYTRHNMDFGEAADVFVKLSVGDGLISQIPALITSLAAGLLVSKGGTRGSADVILFKQLGAYPRALYVGAGLLGVLAFMPGLPFLPFIILCAIFTAAALKIQRTTRDNEALAQSERDAEVAEQQQADDRSLKHSLAVSEIEVVMGKQVSVALLPQNEELTFRMSRIRKKFASEYGFVIPEVAIKDDLTIPPGHYQIRVFGTVLASYELRLGEVLALCPEEAVADLPSVKVKEPAFGMDAMSLPGHLADELKRRRISTADNVSVLLTHLSEVVRNNLPQLLSYKAVRHLIDRLEPEYRKLADDVCTNHLSYPGLQAILKMLLADRVSIRNLNLILEAVAEVAPHMRRTEKLVEHVRMRISQQICGDLSKNGVLNVLRLGTQWDILFQESLRRDNNGEVRDFDMNPAALEKFADDAGTVIAEHAKSGAPFTLLTSAETRPYVRMILERLHPSLPVIAHSELARGMQVKLLGSIG</sequence>
<comment type="subcellular location">
    <subcellularLocation>
        <location evidence="1 7">Cell membrane</location>
        <topology evidence="1 7">Multi-pass membrane protein</topology>
    </subcellularLocation>
</comment>
<dbReference type="GO" id="GO:0009306">
    <property type="term" value="P:protein secretion"/>
    <property type="evidence" value="ECO:0007669"/>
    <property type="project" value="InterPro"/>
</dbReference>
<dbReference type="InterPro" id="IPR042193">
    <property type="entry name" value="FHIPEP_3"/>
</dbReference>
<feature type="transmembrane region" description="Helical" evidence="7">
    <location>
        <begin position="274"/>
        <end position="295"/>
    </location>
</feature>
<dbReference type="InterPro" id="IPR042194">
    <property type="entry name" value="FHIPEP_1"/>
</dbReference>
<keyword evidence="8" id="KW-0282">Flagellum</keyword>
<feature type="transmembrane region" description="Helical" evidence="7">
    <location>
        <begin position="86"/>
        <end position="104"/>
    </location>
</feature>
<feature type="transmembrane region" description="Helical" evidence="7">
    <location>
        <begin position="181"/>
        <end position="204"/>
    </location>
</feature>
<evidence type="ECO:0000256" key="4">
    <source>
        <dbReference type="ARBA" id="ARBA00022692"/>
    </source>
</evidence>
<evidence type="ECO:0000256" key="1">
    <source>
        <dbReference type="ARBA" id="ARBA00004651"/>
    </source>
</evidence>
<evidence type="ECO:0000256" key="7">
    <source>
        <dbReference type="RuleBase" id="RU364093"/>
    </source>
</evidence>
<dbReference type="PANTHER" id="PTHR30161:SF1">
    <property type="entry name" value="FLAGELLAR BIOSYNTHESIS PROTEIN FLHA-RELATED"/>
    <property type="match status" value="1"/>
</dbReference>
<dbReference type="NCBIfam" id="TIGR01398">
    <property type="entry name" value="FlhA"/>
    <property type="match status" value="1"/>
</dbReference>
<keyword evidence="8" id="KW-0966">Cell projection</keyword>
<dbReference type="Gene3D" id="3.40.30.60">
    <property type="entry name" value="FHIPEP family, domain 1"/>
    <property type="match status" value="1"/>
</dbReference>
<dbReference type="PANTHER" id="PTHR30161">
    <property type="entry name" value="FLAGELLAR EXPORT PROTEIN, MEMBRANE FLHA SUBUNIT-RELATED"/>
    <property type="match status" value="1"/>
</dbReference>
<dbReference type="GO" id="GO:0005886">
    <property type="term" value="C:plasma membrane"/>
    <property type="evidence" value="ECO:0007669"/>
    <property type="project" value="UniProtKB-SubCell"/>
</dbReference>
<dbReference type="AlphaFoldDB" id="A0A231V399"/>
<comment type="caution">
    <text evidence="7">Lacks conserved residue(s) required for the propagation of feature annotation.</text>
</comment>
<evidence type="ECO:0000256" key="6">
    <source>
        <dbReference type="ARBA" id="ARBA00023136"/>
    </source>
</evidence>
<keyword evidence="7" id="KW-0813">Transport</keyword>
<proteinExistence type="inferred from homology"/>
<feature type="transmembrane region" description="Helical" evidence="7">
    <location>
        <begin position="141"/>
        <end position="161"/>
    </location>
</feature>
<dbReference type="InterPro" id="IPR042196">
    <property type="entry name" value="FHIPEP_4"/>
</dbReference>
<comment type="function">
    <text evidence="7">Required for formation of the rod structure of the flagellar apparatus. Together with FliI and FliH, may constitute the export apparatus of flagellin.</text>
</comment>
<reference evidence="9" key="1">
    <citation type="journal article" date="2017" name="Int. J. Syst. Evol. Microbiol.">
        <title>Notoacmeibacter marinus gen. nov., sp. nov., isolated from the gut of a limpet and proposal of Notoacmeibacteraceae fam. nov. in the order Rhizobiales of the class Alphaproteobacteria.</title>
        <authorList>
            <person name="Huang Z."/>
            <person name="Guo F."/>
            <person name="Lai Q."/>
        </authorList>
    </citation>
    <scope>NUCLEOTIDE SEQUENCE [LARGE SCALE GENOMIC DNA]</scope>
    <source>
        <strain evidence="9">XMTR2A4</strain>
    </source>
</reference>
<dbReference type="Pfam" id="PF00771">
    <property type="entry name" value="FHIPEP"/>
    <property type="match status" value="1"/>
</dbReference>
<gene>
    <name evidence="7" type="primary">flhA</name>
    <name evidence="8" type="ORF">B7H23_06280</name>
</gene>
<keyword evidence="3 7" id="KW-1003">Cell membrane</keyword>
<keyword evidence="5 7" id="KW-1133">Transmembrane helix</keyword>
<dbReference type="Gene3D" id="1.10.8.540">
    <property type="entry name" value="FHIPEP family, domain 3"/>
    <property type="match status" value="1"/>
</dbReference>
<comment type="similarity">
    <text evidence="2 7">Belongs to the FHIPEP (flagella/HR/invasion proteins export pore) family.</text>
</comment>
<keyword evidence="7" id="KW-1006">Bacterial flagellum protein export</keyword>
<keyword evidence="8" id="KW-0969">Cilium</keyword>
<dbReference type="GO" id="GO:0044780">
    <property type="term" value="P:bacterial-type flagellum assembly"/>
    <property type="evidence" value="ECO:0007669"/>
    <property type="project" value="InterPro"/>
</dbReference>
<keyword evidence="4 7" id="KW-0812">Transmembrane</keyword>
<feature type="transmembrane region" description="Helical" evidence="7">
    <location>
        <begin position="315"/>
        <end position="332"/>
    </location>
</feature>
<evidence type="ECO:0000256" key="5">
    <source>
        <dbReference type="ARBA" id="ARBA00022989"/>
    </source>
</evidence>
<evidence type="ECO:0000256" key="3">
    <source>
        <dbReference type="ARBA" id="ARBA00022475"/>
    </source>
</evidence>
<keyword evidence="7" id="KW-0653">Protein transport</keyword>
<keyword evidence="6 7" id="KW-0472">Membrane</keyword>
<protein>
    <recommendedName>
        <fullName evidence="7">Flagellar biosynthesis protein FlhA</fullName>
    </recommendedName>
</protein>
<name>A0A231V399_9HYPH</name>
<dbReference type="PRINTS" id="PR00949">
    <property type="entry name" value="TYPE3IMAPROT"/>
</dbReference>
<accession>A0A231V399</accession>
<feature type="transmembrane region" description="Helical" evidence="7">
    <location>
        <begin position="110"/>
        <end position="129"/>
    </location>
</feature>
<keyword evidence="7" id="KW-1005">Bacterial flagellum biogenesis</keyword>
<organism evidence="8 9">
    <name type="scientific">Notoacmeibacter marinus</name>
    <dbReference type="NCBI Taxonomy" id="1876515"/>
    <lineage>
        <taxon>Bacteria</taxon>
        <taxon>Pseudomonadati</taxon>
        <taxon>Pseudomonadota</taxon>
        <taxon>Alphaproteobacteria</taxon>
        <taxon>Hyphomicrobiales</taxon>
        <taxon>Notoacmeibacteraceae</taxon>
        <taxon>Notoacmeibacter</taxon>
    </lineage>
</organism>
<dbReference type="InterPro" id="IPR006301">
    <property type="entry name" value="FlhA"/>
</dbReference>
<dbReference type="InterPro" id="IPR001712">
    <property type="entry name" value="T3SS_FHIPEP"/>
</dbReference>